<dbReference type="SMART" id="SM00275">
    <property type="entry name" value="G_alpha"/>
    <property type="match status" value="1"/>
</dbReference>
<feature type="binding site" evidence="9">
    <location>
        <begin position="273"/>
        <end position="276"/>
    </location>
    <ligand>
        <name>GTP</name>
        <dbReference type="ChEBI" id="CHEBI:37565"/>
    </ligand>
</feature>
<dbReference type="OrthoDB" id="5817230at2759"/>
<dbReference type="KEGG" id="apln:108744483"/>
<dbReference type="FunFam" id="1.10.400.10:FF:000010">
    <property type="entry name" value="Guanine nucleotide-binding protein alpha-13 subunit"/>
    <property type="match status" value="1"/>
</dbReference>
<dbReference type="InterPro" id="IPR027417">
    <property type="entry name" value="P-loop_NTPase"/>
</dbReference>
<keyword evidence="8 11" id="KW-0807">Transducer</keyword>
<evidence type="ECO:0000313" key="12">
    <source>
        <dbReference type="Proteomes" id="UP000192223"/>
    </source>
</evidence>
<feature type="binding site" evidence="9">
    <location>
        <position position="359"/>
    </location>
    <ligand>
        <name>GTP</name>
        <dbReference type="ChEBI" id="CHEBI:37565"/>
    </ligand>
</feature>
<dbReference type="Gene3D" id="1.10.400.10">
    <property type="entry name" value="GI Alpha 1, domain 2-like"/>
    <property type="match status" value="1"/>
</dbReference>
<name>A0A1W4XTH5_AGRPL</name>
<dbReference type="InterPro" id="IPR001019">
    <property type="entry name" value="Gprotein_alpha_su"/>
</dbReference>
<dbReference type="Proteomes" id="UP000192223">
    <property type="component" value="Unplaced"/>
</dbReference>
<dbReference type="GO" id="GO:0005525">
    <property type="term" value="F:GTP binding"/>
    <property type="evidence" value="ECO:0007669"/>
    <property type="project" value="UniProtKB-UniRule"/>
</dbReference>
<evidence type="ECO:0000313" key="13">
    <source>
        <dbReference type="RefSeq" id="XP_018335773.1"/>
    </source>
</evidence>
<keyword evidence="5 9" id="KW-0547">Nucleotide-binding</keyword>
<organism evidence="12 13">
    <name type="scientific">Agrilus planipennis</name>
    <name type="common">Emerald ash borer</name>
    <name type="synonym">Agrilus marcopoli</name>
    <dbReference type="NCBI Taxonomy" id="224129"/>
    <lineage>
        <taxon>Eukaryota</taxon>
        <taxon>Metazoa</taxon>
        <taxon>Ecdysozoa</taxon>
        <taxon>Arthropoda</taxon>
        <taxon>Hexapoda</taxon>
        <taxon>Insecta</taxon>
        <taxon>Pterygota</taxon>
        <taxon>Neoptera</taxon>
        <taxon>Endopterygota</taxon>
        <taxon>Coleoptera</taxon>
        <taxon>Polyphaga</taxon>
        <taxon>Elateriformia</taxon>
        <taxon>Buprestoidea</taxon>
        <taxon>Buprestidae</taxon>
        <taxon>Agrilinae</taxon>
        <taxon>Agrilus</taxon>
    </lineage>
</organism>
<dbReference type="STRING" id="224129.A0A1W4XTH5"/>
<comment type="function">
    <text evidence="1">Guanine nucleotide-binding proteins (G proteins) are involved as modulators or transducers in various transmembrane signaling systems.</text>
</comment>
<dbReference type="Gene3D" id="3.40.50.300">
    <property type="entry name" value="P-loop containing nucleotide triphosphate hydrolases"/>
    <property type="match status" value="1"/>
</dbReference>
<proteinExistence type="inferred from homology"/>
<feature type="binding site" evidence="9">
    <location>
        <begin position="42"/>
        <end position="47"/>
    </location>
    <ligand>
        <name>GTP</name>
        <dbReference type="ChEBI" id="CHEBI:37565"/>
    </ligand>
</feature>
<comment type="subunit">
    <text evidence="3 11">G proteins are composed of 3 units; alpha, beta and gamma. The alpha chain contains the guanine nucleotide binding site.</text>
</comment>
<evidence type="ECO:0000256" key="6">
    <source>
        <dbReference type="ARBA" id="ARBA00022842"/>
    </source>
</evidence>
<evidence type="ECO:0000256" key="2">
    <source>
        <dbReference type="ARBA" id="ARBA00007172"/>
    </source>
</evidence>
<dbReference type="GeneID" id="108744483"/>
<protein>
    <recommendedName>
        <fullName evidence="11">Guanine nucleotide-binding protein G(s) subunit alpha</fullName>
    </recommendedName>
    <alternativeName>
        <fullName evidence="11">Adenylate cyclase-stimulating G alpha protein</fullName>
    </alternativeName>
</protein>
<dbReference type="FunFam" id="3.40.50.300:FF:000720">
    <property type="entry name" value="Guanine nucleotide-binding protein G(k) subunit alpha"/>
    <property type="match status" value="1"/>
</dbReference>
<dbReference type="GO" id="GO:0005737">
    <property type="term" value="C:cytoplasm"/>
    <property type="evidence" value="ECO:0007669"/>
    <property type="project" value="TreeGrafter"/>
</dbReference>
<dbReference type="PROSITE" id="PS51882">
    <property type="entry name" value="G_ALPHA"/>
    <property type="match status" value="1"/>
</dbReference>
<feature type="binding site" evidence="10">
    <location>
        <position position="46"/>
    </location>
    <ligand>
        <name>Mg(2+)</name>
        <dbReference type="ChEBI" id="CHEBI:18420"/>
    </ligand>
</feature>
<keyword evidence="7 9" id="KW-0342">GTP-binding</keyword>
<feature type="binding site" evidence="9">
    <location>
        <begin position="150"/>
        <end position="151"/>
    </location>
    <ligand>
        <name>GTP</name>
        <dbReference type="ChEBI" id="CHEBI:37565"/>
    </ligand>
</feature>
<dbReference type="GO" id="GO:0003924">
    <property type="term" value="F:GTPase activity"/>
    <property type="evidence" value="ECO:0007669"/>
    <property type="project" value="UniProtKB-UniRule"/>
</dbReference>
<evidence type="ECO:0000256" key="9">
    <source>
        <dbReference type="PIRSR" id="PIRSR601019-1"/>
    </source>
</evidence>
<dbReference type="Pfam" id="PF00503">
    <property type="entry name" value="G-alpha"/>
    <property type="match status" value="1"/>
</dbReference>
<dbReference type="GO" id="GO:0046872">
    <property type="term" value="F:metal ion binding"/>
    <property type="evidence" value="ECO:0007669"/>
    <property type="project" value="UniProtKB-UniRule"/>
</dbReference>
<dbReference type="InterPro" id="IPR011025">
    <property type="entry name" value="GproteinA_insert"/>
</dbReference>
<sequence>MPCSRKPSKPDEENSYEIDRYLLSERKVWQEAVKLLLLGTGESGKTTIIKQMKIIHINGFSDKEKKEQTVYIRYNLHEAIYTLVYHLDKISPPLVLANEESKPAAAFILELGPDRLDEYTNDFYDNVRILWRDEAIKRIINRSNEFQLIDSASYFLDRIDEISDPNYIPSVQDILHCRMKTVGISKIEFTVPYKGKKINFWMFDVGGQRGERRKWIQVFEGIQAILFLIAASDFDQKLREDEGTNRLAEAFEVFQTMFWSRFLEDSGKIVFLNKQDLLKTKIDNGHKVEDYFPEFKNFVLSEKLGNPNSYYDRAKFFMKNKLHSIASTKPSPETVGLLPGVHVQAERESQALYTHFTIATDTNNIKLVFNDVKDMILTKNLQAVGLI</sequence>
<dbReference type="SUPFAM" id="SSF47895">
    <property type="entry name" value="Transducin (alpha subunit), insertion domain"/>
    <property type="match status" value="1"/>
</dbReference>
<dbReference type="GO" id="GO:0001664">
    <property type="term" value="F:G protein-coupled receptor binding"/>
    <property type="evidence" value="ECO:0007669"/>
    <property type="project" value="TreeGrafter"/>
</dbReference>
<dbReference type="GO" id="GO:0007606">
    <property type="term" value="P:sensory perception of chemical stimulus"/>
    <property type="evidence" value="ECO:0007669"/>
    <property type="project" value="TreeGrafter"/>
</dbReference>
<dbReference type="PRINTS" id="PR00443">
    <property type="entry name" value="GPROTEINAS"/>
</dbReference>
<dbReference type="InterPro" id="IPR000367">
    <property type="entry name" value="Gprotein_alpha_S"/>
</dbReference>
<comment type="function">
    <text evidence="11">Guanine nucleotide-binding proteins (G proteins) function as transducers in numerous signaling pathways controlled by G protein-coupled receptors (GPCRs).</text>
</comment>
<feature type="binding site" evidence="10">
    <location>
        <position position="181"/>
    </location>
    <ligand>
        <name>Mg(2+)</name>
        <dbReference type="ChEBI" id="CHEBI:18420"/>
    </ligand>
</feature>
<dbReference type="CDD" id="cd00066">
    <property type="entry name" value="G-alpha"/>
    <property type="match status" value="1"/>
</dbReference>
<comment type="subcellular location">
    <subcellularLocation>
        <location evidence="11">Cell membrane</location>
    </subcellularLocation>
</comment>
<dbReference type="CTD" id="39861"/>
<accession>A0A1W4XTH5</accession>
<keyword evidence="11" id="KW-1003">Cell membrane</keyword>
<evidence type="ECO:0000256" key="1">
    <source>
        <dbReference type="ARBA" id="ARBA00003069"/>
    </source>
</evidence>
<gene>
    <name evidence="13" type="primary">LOC108744483</name>
</gene>
<evidence type="ECO:0000256" key="10">
    <source>
        <dbReference type="PIRSR" id="PIRSR601019-2"/>
    </source>
</evidence>
<dbReference type="GO" id="GO:0005834">
    <property type="term" value="C:heterotrimeric G-protein complex"/>
    <property type="evidence" value="ECO:0007669"/>
    <property type="project" value="UniProtKB-UniRule"/>
</dbReference>
<keyword evidence="4 10" id="KW-0479">Metal-binding</keyword>
<keyword evidence="12" id="KW-1185">Reference proteome</keyword>
<dbReference type="PRINTS" id="PR00318">
    <property type="entry name" value="GPROTEINA"/>
</dbReference>
<evidence type="ECO:0000256" key="4">
    <source>
        <dbReference type="ARBA" id="ARBA00022723"/>
    </source>
</evidence>
<evidence type="ECO:0000256" key="8">
    <source>
        <dbReference type="ARBA" id="ARBA00023224"/>
    </source>
</evidence>
<dbReference type="InParanoid" id="A0A1W4XTH5"/>
<keyword evidence="6 10" id="KW-0460">Magnesium</keyword>
<comment type="similarity">
    <text evidence="2 11">Belongs to the G-alpha family. G(s) subfamily.</text>
</comment>
<dbReference type="PANTHER" id="PTHR10218">
    <property type="entry name" value="GTP-BINDING PROTEIN ALPHA SUBUNIT"/>
    <property type="match status" value="1"/>
</dbReference>
<reference evidence="13" key="1">
    <citation type="submission" date="2025-08" db="UniProtKB">
        <authorList>
            <consortium name="RefSeq"/>
        </authorList>
    </citation>
    <scope>IDENTIFICATION</scope>
    <source>
        <tissue evidence="13">Entire body</tissue>
    </source>
</reference>
<dbReference type="PANTHER" id="PTHR10218:SF367">
    <property type="entry name" value="GUANINE NUCLEOTIDE-BINDING PROTEIN G(F) SUBUNIT ALPHA"/>
    <property type="match status" value="1"/>
</dbReference>
<dbReference type="RefSeq" id="XP_018335773.1">
    <property type="nucleotide sequence ID" value="XM_018480271.2"/>
</dbReference>
<dbReference type="GO" id="GO:0031683">
    <property type="term" value="F:G-protein beta/gamma-subunit complex binding"/>
    <property type="evidence" value="ECO:0007669"/>
    <property type="project" value="UniProtKB-UniRule"/>
</dbReference>
<evidence type="ECO:0000256" key="11">
    <source>
        <dbReference type="RuleBase" id="RU369121"/>
    </source>
</evidence>
<evidence type="ECO:0000256" key="3">
    <source>
        <dbReference type="ARBA" id="ARBA00011356"/>
    </source>
</evidence>
<dbReference type="SUPFAM" id="SSF52540">
    <property type="entry name" value="P-loop containing nucleoside triphosphate hydrolases"/>
    <property type="match status" value="1"/>
</dbReference>
<evidence type="ECO:0000256" key="7">
    <source>
        <dbReference type="ARBA" id="ARBA00023134"/>
    </source>
</evidence>
<evidence type="ECO:0000256" key="5">
    <source>
        <dbReference type="ARBA" id="ARBA00022741"/>
    </source>
</evidence>
<feature type="binding site" evidence="9">
    <location>
        <begin position="175"/>
        <end position="181"/>
    </location>
    <ligand>
        <name>GTP</name>
        <dbReference type="ChEBI" id="CHEBI:37565"/>
    </ligand>
</feature>
<dbReference type="AlphaFoldDB" id="A0A1W4XTH5"/>
<keyword evidence="11" id="KW-0472">Membrane</keyword>
<feature type="binding site" evidence="9">
    <location>
        <begin position="204"/>
        <end position="208"/>
    </location>
    <ligand>
        <name>GTP</name>
        <dbReference type="ChEBI" id="CHEBI:37565"/>
    </ligand>
</feature>
<dbReference type="GO" id="GO:0007191">
    <property type="term" value="P:adenylate cyclase-activating dopamine receptor signaling pathway"/>
    <property type="evidence" value="ECO:0007669"/>
    <property type="project" value="TreeGrafter"/>
</dbReference>